<dbReference type="OrthoDB" id="2575000at2759"/>
<keyword evidence="1" id="KW-0812">Transmembrane</keyword>
<organism evidence="2 3">
    <name type="scientific">Lyophyllum shimeji</name>
    <name type="common">Hon-shimeji</name>
    <name type="synonym">Tricholoma shimeji</name>
    <dbReference type="NCBI Taxonomy" id="47721"/>
    <lineage>
        <taxon>Eukaryota</taxon>
        <taxon>Fungi</taxon>
        <taxon>Dikarya</taxon>
        <taxon>Basidiomycota</taxon>
        <taxon>Agaricomycotina</taxon>
        <taxon>Agaricomycetes</taxon>
        <taxon>Agaricomycetidae</taxon>
        <taxon>Agaricales</taxon>
        <taxon>Tricholomatineae</taxon>
        <taxon>Lyophyllaceae</taxon>
        <taxon>Lyophyllum</taxon>
    </lineage>
</organism>
<proteinExistence type="predicted"/>
<name>A0A9P3PIR0_LYOSH</name>
<comment type="caution">
    <text evidence="2">The sequence shown here is derived from an EMBL/GenBank/DDBJ whole genome shotgun (WGS) entry which is preliminary data.</text>
</comment>
<keyword evidence="1" id="KW-0472">Membrane</keyword>
<feature type="transmembrane region" description="Helical" evidence="1">
    <location>
        <begin position="116"/>
        <end position="137"/>
    </location>
</feature>
<evidence type="ECO:0000313" key="2">
    <source>
        <dbReference type="EMBL" id="GLB36183.1"/>
    </source>
</evidence>
<sequence length="236" mass="25007">MIAGLSKAITLYLAPVLALTAILLSVFALLSPVVMLHDQVALLTVTPSTALMQQERSEGVDGSSLFLGLLGSCSRPANSAGLNCTTPALSPVYDLSALPKNAPSLLLSPPSPTTPAFIAVALGFSVSFFITFTLISFRHKMGEKACAALDKPLIQRVSAWVGFFGFLIGLTSFLIIRMWFGKAVQDFNNSVEFQGSQGPKLIASVGNAFTMAWVAYAFFSIPVIISLAKLNVTASK</sequence>
<dbReference type="AlphaFoldDB" id="A0A9P3PIR0"/>
<protein>
    <submittedName>
        <fullName evidence="2">Uncharacterized protein</fullName>
    </submittedName>
</protein>
<evidence type="ECO:0000313" key="3">
    <source>
        <dbReference type="Proteomes" id="UP001063166"/>
    </source>
</evidence>
<feature type="transmembrane region" description="Helical" evidence="1">
    <location>
        <begin position="157"/>
        <end position="181"/>
    </location>
</feature>
<reference evidence="2" key="1">
    <citation type="submission" date="2022-07" db="EMBL/GenBank/DDBJ databases">
        <title>The genome of Lyophyllum shimeji provides insight into the initial evolution of ectomycorrhizal fungal genome.</title>
        <authorList>
            <person name="Kobayashi Y."/>
            <person name="Shibata T."/>
            <person name="Hirakawa H."/>
            <person name="Shigenobu S."/>
            <person name="Nishiyama T."/>
            <person name="Yamada A."/>
            <person name="Hasebe M."/>
            <person name="Kawaguchi M."/>
        </authorList>
    </citation>
    <scope>NUCLEOTIDE SEQUENCE</scope>
    <source>
        <strain evidence="2">AT787</strain>
    </source>
</reference>
<gene>
    <name evidence="2" type="ORF">LshimejAT787_0304710</name>
</gene>
<dbReference type="Proteomes" id="UP001063166">
    <property type="component" value="Unassembled WGS sequence"/>
</dbReference>
<evidence type="ECO:0000256" key="1">
    <source>
        <dbReference type="SAM" id="Phobius"/>
    </source>
</evidence>
<keyword evidence="3" id="KW-1185">Reference proteome</keyword>
<dbReference type="EMBL" id="BRPK01000003">
    <property type="protein sequence ID" value="GLB36183.1"/>
    <property type="molecule type" value="Genomic_DNA"/>
</dbReference>
<keyword evidence="1" id="KW-1133">Transmembrane helix</keyword>
<feature type="transmembrane region" description="Helical" evidence="1">
    <location>
        <begin position="201"/>
        <end position="228"/>
    </location>
</feature>
<accession>A0A9P3PIR0</accession>
<feature type="transmembrane region" description="Helical" evidence="1">
    <location>
        <begin position="12"/>
        <end position="35"/>
    </location>
</feature>